<gene>
    <name evidence="3" type="ORF">HNQ60_000552</name>
</gene>
<dbReference type="AlphaFoldDB" id="A0A841HG09"/>
<dbReference type="InterPro" id="IPR005094">
    <property type="entry name" value="Endonuclease_MobA/VirD2"/>
</dbReference>
<dbReference type="RefSeq" id="WP_184329488.1">
    <property type="nucleotide sequence ID" value="NZ_JACHHZ010000001.1"/>
</dbReference>
<feature type="compositionally biased region" description="Basic and acidic residues" evidence="1">
    <location>
        <begin position="300"/>
        <end position="322"/>
    </location>
</feature>
<dbReference type="Proteomes" id="UP000588068">
    <property type="component" value="Unassembled WGS sequence"/>
</dbReference>
<accession>A0A841HG09</accession>
<organism evidence="3 4">
    <name type="scientific">Povalibacter uvarum</name>
    <dbReference type="NCBI Taxonomy" id="732238"/>
    <lineage>
        <taxon>Bacteria</taxon>
        <taxon>Pseudomonadati</taxon>
        <taxon>Pseudomonadota</taxon>
        <taxon>Gammaproteobacteria</taxon>
        <taxon>Steroidobacterales</taxon>
        <taxon>Steroidobacteraceae</taxon>
        <taxon>Povalibacter</taxon>
    </lineage>
</organism>
<dbReference type="Pfam" id="PF03432">
    <property type="entry name" value="Relaxase"/>
    <property type="match status" value="1"/>
</dbReference>
<comment type="caution">
    <text evidence="3">The sequence shown here is derived from an EMBL/GenBank/DDBJ whole genome shotgun (WGS) entry which is preliminary data.</text>
</comment>
<name>A0A841HG09_9GAMM</name>
<evidence type="ECO:0000259" key="2">
    <source>
        <dbReference type="Pfam" id="PF03432"/>
    </source>
</evidence>
<feature type="domain" description="MobA/VirD2-like nuclease" evidence="2">
    <location>
        <begin position="99"/>
        <end position="201"/>
    </location>
</feature>
<feature type="region of interest" description="Disordered" evidence="1">
    <location>
        <begin position="297"/>
        <end position="322"/>
    </location>
</feature>
<evidence type="ECO:0000313" key="3">
    <source>
        <dbReference type="EMBL" id="MBB6091706.1"/>
    </source>
</evidence>
<evidence type="ECO:0000313" key="4">
    <source>
        <dbReference type="Proteomes" id="UP000588068"/>
    </source>
</evidence>
<protein>
    <recommendedName>
        <fullName evidence="2">MobA/VirD2-like nuclease domain-containing protein</fullName>
    </recommendedName>
</protein>
<dbReference type="Gene3D" id="3.30.930.30">
    <property type="match status" value="1"/>
</dbReference>
<evidence type="ECO:0000256" key="1">
    <source>
        <dbReference type="SAM" id="MobiDB-lite"/>
    </source>
</evidence>
<dbReference type="EMBL" id="JACHHZ010000001">
    <property type="protein sequence ID" value="MBB6091706.1"/>
    <property type="molecule type" value="Genomic_DNA"/>
</dbReference>
<sequence length="322" mass="36486">MRPFRLEQGPSLLNIVSHGRHGPGTMHLTPAHIEQIRRTVGYAPEVMVKVTGGAGGCSRQGVIAHFNYIDRKGELEIETDEGPARLKGVGAQLFNRWDLDLEEHRKRADLSAIQRRKPPKLVHRLVFSMPAGTPPKKVLSAVRSFAREEFGLKHRYAMVLHTDEPHPHVHVVVKAVSEEGVRLNIRKETLRSWRNEFARHLRAQGVEANATERAVRGESGRTLKDGMYRAMQRRVSTVLSREVQDATRHMPKSPGEESLLETRRSVESGWCAAAGLLERNGDRILAESVRRFVATMQPPRTERGWPTKPAERALTREQERTR</sequence>
<proteinExistence type="predicted"/>
<reference evidence="3 4" key="1">
    <citation type="submission" date="2020-08" db="EMBL/GenBank/DDBJ databases">
        <title>Genomic Encyclopedia of Type Strains, Phase IV (KMG-IV): sequencing the most valuable type-strain genomes for metagenomic binning, comparative biology and taxonomic classification.</title>
        <authorList>
            <person name="Goeker M."/>
        </authorList>
    </citation>
    <scope>NUCLEOTIDE SEQUENCE [LARGE SCALE GENOMIC DNA]</scope>
    <source>
        <strain evidence="3 4">DSM 26723</strain>
    </source>
</reference>
<keyword evidence="4" id="KW-1185">Reference proteome</keyword>